<protein>
    <recommendedName>
        <fullName evidence="4">Gustatory receptor</fullName>
    </recommendedName>
</protein>
<keyword evidence="3" id="KW-1185">Reference proteome</keyword>
<reference evidence="2 3" key="1">
    <citation type="submission" date="2023-09" db="EMBL/GenBank/DDBJ databases">
        <title>Nesidiocoris tenuis whole genome shotgun sequence.</title>
        <authorList>
            <person name="Shibata T."/>
            <person name="Shimoda M."/>
            <person name="Kobayashi T."/>
            <person name="Uehara T."/>
        </authorList>
    </citation>
    <scope>NUCLEOTIDE SEQUENCE [LARGE SCALE GENOMIC DNA]</scope>
    <source>
        <strain evidence="2 3">Japan</strain>
    </source>
</reference>
<keyword evidence="1" id="KW-1133">Transmembrane helix</keyword>
<feature type="transmembrane region" description="Helical" evidence="1">
    <location>
        <begin position="32"/>
        <end position="54"/>
    </location>
</feature>
<evidence type="ECO:0000313" key="3">
    <source>
        <dbReference type="Proteomes" id="UP001307889"/>
    </source>
</evidence>
<evidence type="ECO:0000256" key="1">
    <source>
        <dbReference type="SAM" id="Phobius"/>
    </source>
</evidence>
<name>A0ABN7BAC9_9HEMI</name>
<gene>
    <name evidence="2" type="ORF">NTJ_12928</name>
</gene>
<proteinExistence type="predicted"/>
<organism evidence="2 3">
    <name type="scientific">Nesidiocoris tenuis</name>
    <dbReference type="NCBI Taxonomy" id="355587"/>
    <lineage>
        <taxon>Eukaryota</taxon>
        <taxon>Metazoa</taxon>
        <taxon>Ecdysozoa</taxon>
        <taxon>Arthropoda</taxon>
        <taxon>Hexapoda</taxon>
        <taxon>Insecta</taxon>
        <taxon>Pterygota</taxon>
        <taxon>Neoptera</taxon>
        <taxon>Paraneoptera</taxon>
        <taxon>Hemiptera</taxon>
        <taxon>Heteroptera</taxon>
        <taxon>Panheteroptera</taxon>
        <taxon>Cimicomorpha</taxon>
        <taxon>Miridae</taxon>
        <taxon>Dicyphina</taxon>
        <taxon>Nesidiocoris</taxon>
    </lineage>
</organism>
<evidence type="ECO:0000313" key="2">
    <source>
        <dbReference type="EMBL" id="BET00112.1"/>
    </source>
</evidence>
<sequence length="291" mass="33250">MQTCRSWHSRVAWYLCVSIHDEFGKRSRKRLIYSYSTFVVVAIVDATVAVYVVYSHSVGSEFLEIFNQSLGAISDIFIFGGLLVHLIEITKNSSKLSKAFSQTYEYNRVLCWFTWASIFLTISALVSRGLSIKNFTVLNVANVNQLWNAIYSLTTLAYFMIATQFCQLVDASSYKIGRLKSFIKHTRRKQTDLIFKCLHLLDRKAEEMKSVNEIFDKQLLCIGFNVFSDCIFNGYYGIVYTILGNEGFLYGMGYFTGIMVKLLAILLICSCSTNAQKYVSRILKNGNQLFN</sequence>
<keyword evidence="1" id="KW-0472">Membrane</keyword>
<accession>A0ABN7BAC9</accession>
<feature type="transmembrane region" description="Helical" evidence="1">
    <location>
        <begin position="219"/>
        <end position="242"/>
    </location>
</feature>
<feature type="transmembrane region" description="Helical" evidence="1">
    <location>
        <begin position="248"/>
        <end position="271"/>
    </location>
</feature>
<dbReference type="Proteomes" id="UP001307889">
    <property type="component" value="Chromosome 11"/>
</dbReference>
<evidence type="ECO:0008006" key="4">
    <source>
        <dbReference type="Google" id="ProtNLM"/>
    </source>
</evidence>
<feature type="transmembrane region" description="Helical" evidence="1">
    <location>
        <begin position="66"/>
        <end position="88"/>
    </location>
</feature>
<keyword evidence="1" id="KW-0812">Transmembrane</keyword>
<feature type="transmembrane region" description="Helical" evidence="1">
    <location>
        <begin position="150"/>
        <end position="169"/>
    </location>
</feature>
<feature type="transmembrane region" description="Helical" evidence="1">
    <location>
        <begin position="109"/>
        <end position="130"/>
    </location>
</feature>
<dbReference type="EMBL" id="AP028919">
    <property type="protein sequence ID" value="BET00112.1"/>
    <property type="molecule type" value="Genomic_DNA"/>
</dbReference>